<dbReference type="EMBL" id="JAAARO010000016">
    <property type="protein sequence ID" value="KAF5734227.1"/>
    <property type="molecule type" value="Genomic_DNA"/>
</dbReference>
<evidence type="ECO:0000313" key="1">
    <source>
        <dbReference type="EMBL" id="KAF5734227.1"/>
    </source>
</evidence>
<organism evidence="1 2">
    <name type="scientific">Tripterygium wilfordii</name>
    <name type="common">Thunder God vine</name>
    <dbReference type="NCBI Taxonomy" id="458696"/>
    <lineage>
        <taxon>Eukaryota</taxon>
        <taxon>Viridiplantae</taxon>
        <taxon>Streptophyta</taxon>
        <taxon>Embryophyta</taxon>
        <taxon>Tracheophyta</taxon>
        <taxon>Spermatophyta</taxon>
        <taxon>Magnoliopsida</taxon>
        <taxon>eudicotyledons</taxon>
        <taxon>Gunneridae</taxon>
        <taxon>Pentapetalae</taxon>
        <taxon>rosids</taxon>
        <taxon>fabids</taxon>
        <taxon>Celastrales</taxon>
        <taxon>Celastraceae</taxon>
        <taxon>Tripterygium</taxon>
    </lineage>
</organism>
<dbReference type="Proteomes" id="UP000593562">
    <property type="component" value="Unassembled WGS sequence"/>
</dbReference>
<comment type="caution">
    <text evidence="1">The sequence shown here is derived from an EMBL/GenBank/DDBJ whole genome shotgun (WGS) entry which is preliminary data.</text>
</comment>
<reference evidence="1 2" key="1">
    <citation type="journal article" date="2020" name="Nat. Commun.">
        <title>Genome of Tripterygium wilfordii and identification of cytochrome P450 involved in triptolide biosynthesis.</title>
        <authorList>
            <person name="Tu L."/>
            <person name="Su P."/>
            <person name="Zhang Z."/>
            <person name="Gao L."/>
            <person name="Wang J."/>
            <person name="Hu T."/>
            <person name="Zhou J."/>
            <person name="Zhang Y."/>
            <person name="Zhao Y."/>
            <person name="Liu Y."/>
            <person name="Song Y."/>
            <person name="Tong Y."/>
            <person name="Lu Y."/>
            <person name="Yang J."/>
            <person name="Xu C."/>
            <person name="Jia M."/>
            <person name="Peters R.J."/>
            <person name="Huang L."/>
            <person name="Gao W."/>
        </authorList>
    </citation>
    <scope>NUCLEOTIDE SEQUENCE [LARGE SCALE GENOMIC DNA]</scope>
    <source>
        <strain evidence="2">cv. XIE 37</strain>
        <tissue evidence="1">Leaf</tissue>
    </source>
</reference>
<keyword evidence="2" id="KW-1185">Reference proteome</keyword>
<gene>
    <name evidence="1" type="ORF">HS088_TW16G00672</name>
</gene>
<dbReference type="AlphaFoldDB" id="A0A7J7CJJ0"/>
<evidence type="ECO:0000313" key="2">
    <source>
        <dbReference type="Proteomes" id="UP000593562"/>
    </source>
</evidence>
<name>A0A7J7CJJ0_TRIWF</name>
<dbReference type="InParanoid" id="A0A7J7CJJ0"/>
<protein>
    <submittedName>
        <fullName evidence="1">CBS domain-containing protein CBSCBSPB3-like</fullName>
    </submittedName>
</protein>
<sequence length="87" mass="9914">MASFTIFFITSVQQEGERRFVLVMFDPGGYKSLGKNFNYSLAIKALQKIVQVKFKHLLMMENGEVIALLDITNCLYNAISKMEKATE</sequence>
<proteinExistence type="predicted"/>
<accession>A0A7J7CJJ0</accession>